<keyword evidence="7" id="KW-0288">FMN</keyword>
<gene>
    <name evidence="7" type="primary">msrQ</name>
    <name evidence="9" type="ORF">MWN34_15205</name>
</gene>
<dbReference type="InterPro" id="IPR022837">
    <property type="entry name" value="MsrQ-like"/>
</dbReference>
<keyword evidence="10" id="KW-1185">Reference proteome</keyword>
<evidence type="ECO:0000256" key="5">
    <source>
        <dbReference type="ARBA" id="ARBA00023004"/>
    </source>
</evidence>
<comment type="function">
    <text evidence="7">Part of the MsrPQ system that repairs oxidized periplasmic proteins containing methionine sulfoxide residues (Met-O), using respiratory chain electrons. Thus protects these proteins from oxidative-stress damage caused by reactive species of oxygen and chlorine generated by the host defense mechanisms. MsrPQ is essential for the maintenance of envelope integrity under bleach stress, rescuing a wide series of structurally unrelated periplasmic proteins from methionine oxidation. MsrQ provides electrons for reduction to the reductase catalytic subunit MsrP, using the quinone pool of the respiratory chain.</text>
</comment>
<name>A0ABT0DE93_9HYPH</name>
<feature type="transmembrane region" description="Helical" evidence="7">
    <location>
        <begin position="224"/>
        <end position="243"/>
    </location>
</feature>
<keyword evidence="2 7" id="KW-0813">Transport</keyword>
<comment type="subcellular location">
    <subcellularLocation>
        <location evidence="7">Cell membrane</location>
        <topology evidence="7">Multi-pass membrane protein</topology>
    </subcellularLocation>
    <subcellularLocation>
        <location evidence="1">Membrane</location>
        <topology evidence="1">Multi-pass membrane protein</topology>
    </subcellularLocation>
</comment>
<dbReference type="Pfam" id="PF01794">
    <property type="entry name" value="Ferric_reduct"/>
    <property type="match status" value="1"/>
</dbReference>
<feature type="transmembrane region" description="Helical" evidence="7">
    <location>
        <begin position="255"/>
        <end position="276"/>
    </location>
</feature>
<dbReference type="EMBL" id="JALKCH010000010">
    <property type="protein sequence ID" value="MCK0198261.1"/>
    <property type="molecule type" value="Genomic_DNA"/>
</dbReference>
<dbReference type="InterPro" id="IPR013130">
    <property type="entry name" value="Fe3_Rdtase_TM_dom"/>
</dbReference>
<sequence>MPFLRERSGRLSPEKVLALLVALLPAALLAWRAFHGEFSGFSFGGGLDATSGAAPGLGGPGLGGPGLGGSALGGTGPDTGLGSGAAGGGRPLVTIIRFIGDWTVRLLLITLAITPARRLFNWPKLLLARRTLGVAALAWLLVHFGFYIADMGGNLGIVAREIAVRIYLTIGFVALLAFLALGLTSTDAAIRRLGAERWNRLHALIYPATALGILHFFMQQKLDVTEPTLMAGLFVWLMGWRLLQGRDLGTSTAALLGLAIAAGLATAGLEAAWYGLATGVDPHRVLAANLAFEDSIRPAWWVASAGVVAALASAIALRLRPLPARRTARA</sequence>
<dbReference type="PANTHER" id="PTHR36964">
    <property type="entry name" value="PROTEIN-METHIONINE-SULFOXIDE REDUCTASE HEME-BINDING SUBUNIT MSRQ"/>
    <property type="match status" value="1"/>
</dbReference>
<feature type="transmembrane region" description="Helical" evidence="7">
    <location>
        <begin position="162"/>
        <end position="181"/>
    </location>
</feature>
<keyword evidence="7" id="KW-0349">Heme</keyword>
<accession>A0ABT0DE93</accession>
<comment type="similarity">
    <text evidence="7">Belongs to the MsrQ family.</text>
</comment>
<comment type="cofactor">
    <cofactor evidence="7">
        <name>heme b</name>
        <dbReference type="ChEBI" id="CHEBI:60344"/>
    </cofactor>
    <text evidence="7">Binds 1 heme b (iron(II)-protoporphyrin IX) group per subunit.</text>
</comment>
<evidence type="ECO:0000256" key="6">
    <source>
        <dbReference type="ARBA" id="ARBA00023136"/>
    </source>
</evidence>
<protein>
    <recommendedName>
        <fullName evidence="7">Protein-methionine-sulfoxide reductase heme-binding subunit MsrQ</fullName>
    </recommendedName>
    <alternativeName>
        <fullName evidence="7">Flavocytochrome MsrQ</fullName>
    </alternativeName>
</protein>
<dbReference type="PANTHER" id="PTHR36964:SF1">
    <property type="entry name" value="PROTEIN-METHIONINE-SULFOXIDE REDUCTASE HEME-BINDING SUBUNIT MSRQ"/>
    <property type="match status" value="1"/>
</dbReference>
<feature type="transmembrane region" description="Helical" evidence="7">
    <location>
        <begin position="132"/>
        <end position="150"/>
    </location>
</feature>
<proteinExistence type="inferred from homology"/>
<dbReference type="Proteomes" id="UP001203284">
    <property type="component" value="Unassembled WGS sequence"/>
</dbReference>
<comment type="caution">
    <text evidence="7">Lacks conserved residue(s) required for the propagation of feature annotation.</text>
</comment>
<keyword evidence="5 7" id="KW-0408">Iron</keyword>
<comment type="cofactor">
    <cofactor evidence="7">
        <name>FMN</name>
        <dbReference type="ChEBI" id="CHEBI:58210"/>
    </cofactor>
    <text evidence="7">Binds 1 FMN per subunit.</text>
</comment>
<evidence type="ECO:0000313" key="10">
    <source>
        <dbReference type="Proteomes" id="UP001203284"/>
    </source>
</evidence>
<keyword evidence="6 7" id="KW-0472">Membrane</keyword>
<evidence type="ECO:0000259" key="8">
    <source>
        <dbReference type="Pfam" id="PF01794"/>
    </source>
</evidence>
<keyword evidence="7" id="KW-1003">Cell membrane</keyword>
<keyword evidence="4 7" id="KW-1133">Transmembrane helix</keyword>
<keyword evidence="7" id="KW-0479">Metal-binding</keyword>
<feature type="domain" description="Ferric oxidoreductase" evidence="8">
    <location>
        <begin position="100"/>
        <end position="212"/>
    </location>
</feature>
<evidence type="ECO:0000256" key="4">
    <source>
        <dbReference type="ARBA" id="ARBA00022989"/>
    </source>
</evidence>
<evidence type="ECO:0000256" key="7">
    <source>
        <dbReference type="HAMAP-Rule" id="MF_01207"/>
    </source>
</evidence>
<reference evidence="9 10" key="1">
    <citation type="submission" date="2022-04" db="EMBL/GenBank/DDBJ databases">
        <authorList>
            <person name="Grouzdev D.S."/>
            <person name="Pantiukh K.S."/>
            <person name="Krutkina M.S."/>
        </authorList>
    </citation>
    <scope>NUCLEOTIDE SEQUENCE [LARGE SCALE GENOMIC DNA]</scope>
    <source>
        <strain evidence="9 10">6x-1</strain>
    </source>
</reference>
<dbReference type="RefSeq" id="WP_247030161.1">
    <property type="nucleotide sequence ID" value="NZ_JALKCH010000010.1"/>
</dbReference>
<keyword evidence="7" id="KW-0285">Flavoprotein</keyword>
<feature type="transmembrane region" description="Helical" evidence="7">
    <location>
        <begin position="299"/>
        <end position="319"/>
    </location>
</feature>
<feature type="transmembrane region" description="Helical" evidence="7">
    <location>
        <begin position="201"/>
        <end position="218"/>
    </location>
</feature>
<evidence type="ECO:0000313" key="9">
    <source>
        <dbReference type="EMBL" id="MCK0198261.1"/>
    </source>
</evidence>
<keyword evidence="3 7" id="KW-0812">Transmembrane</keyword>
<comment type="subunit">
    <text evidence="7">Heterodimer of a catalytic subunit (MsrP) and a heme-binding subunit (MsrQ).</text>
</comment>
<evidence type="ECO:0000256" key="2">
    <source>
        <dbReference type="ARBA" id="ARBA00022448"/>
    </source>
</evidence>
<evidence type="ECO:0000256" key="3">
    <source>
        <dbReference type="ARBA" id="ARBA00022692"/>
    </source>
</evidence>
<organism evidence="9 10">
    <name type="scientific">Ancylobacter crimeensis</name>
    <dbReference type="NCBI Taxonomy" id="2579147"/>
    <lineage>
        <taxon>Bacteria</taxon>
        <taxon>Pseudomonadati</taxon>
        <taxon>Pseudomonadota</taxon>
        <taxon>Alphaproteobacteria</taxon>
        <taxon>Hyphomicrobiales</taxon>
        <taxon>Xanthobacteraceae</taxon>
        <taxon>Ancylobacter</taxon>
    </lineage>
</organism>
<feature type="transmembrane region" description="Helical" evidence="7">
    <location>
        <begin position="102"/>
        <end position="120"/>
    </location>
</feature>
<dbReference type="HAMAP" id="MF_01207">
    <property type="entry name" value="MsrQ"/>
    <property type="match status" value="1"/>
</dbReference>
<comment type="caution">
    <text evidence="9">The sequence shown here is derived from an EMBL/GenBank/DDBJ whole genome shotgun (WGS) entry which is preliminary data.</text>
</comment>
<keyword evidence="7" id="KW-0249">Electron transport</keyword>
<evidence type="ECO:0000256" key="1">
    <source>
        <dbReference type="ARBA" id="ARBA00004141"/>
    </source>
</evidence>